<feature type="region of interest" description="Disordered" evidence="2">
    <location>
        <begin position="1"/>
        <end position="60"/>
    </location>
</feature>
<dbReference type="SMART" id="SM00066">
    <property type="entry name" value="GAL4"/>
    <property type="match status" value="1"/>
</dbReference>
<gene>
    <name evidence="4" type="ORF">M441DRAFT_140917</name>
</gene>
<accession>A0A2T3Z8N8</accession>
<evidence type="ECO:0000256" key="2">
    <source>
        <dbReference type="SAM" id="MobiDB-lite"/>
    </source>
</evidence>
<feature type="domain" description="Zn(2)-C6 fungal-type" evidence="3">
    <location>
        <begin position="67"/>
        <end position="101"/>
    </location>
</feature>
<dbReference type="EMBL" id="KZ679262">
    <property type="protein sequence ID" value="PTB41156.1"/>
    <property type="molecule type" value="Genomic_DNA"/>
</dbReference>
<keyword evidence="1" id="KW-0539">Nucleus</keyword>
<dbReference type="OrthoDB" id="5394557at2759"/>
<evidence type="ECO:0000256" key="1">
    <source>
        <dbReference type="ARBA" id="ARBA00023242"/>
    </source>
</evidence>
<dbReference type="SUPFAM" id="SSF57701">
    <property type="entry name" value="Zn2/Cys6 DNA-binding domain"/>
    <property type="match status" value="1"/>
</dbReference>
<dbReference type="Gene3D" id="4.10.240.10">
    <property type="entry name" value="Zn(2)-C6 fungal-type DNA-binding domain"/>
    <property type="match status" value="1"/>
</dbReference>
<dbReference type="GO" id="GO:0000981">
    <property type="term" value="F:DNA-binding transcription factor activity, RNA polymerase II-specific"/>
    <property type="evidence" value="ECO:0007669"/>
    <property type="project" value="InterPro"/>
</dbReference>
<organism evidence="4 5">
    <name type="scientific">Trichoderma asperellum (strain ATCC 204424 / CBS 433.97 / NBRC 101777)</name>
    <dbReference type="NCBI Taxonomy" id="1042311"/>
    <lineage>
        <taxon>Eukaryota</taxon>
        <taxon>Fungi</taxon>
        <taxon>Dikarya</taxon>
        <taxon>Ascomycota</taxon>
        <taxon>Pezizomycotina</taxon>
        <taxon>Sordariomycetes</taxon>
        <taxon>Hypocreomycetidae</taxon>
        <taxon>Hypocreales</taxon>
        <taxon>Hypocreaceae</taxon>
        <taxon>Trichoderma</taxon>
    </lineage>
</organism>
<protein>
    <recommendedName>
        <fullName evidence="3">Zn(2)-C6 fungal-type domain-containing protein</fullName>
    </recommendedName>
</protein>
<dbReference type="Pfam" id="PF00172">
    <property type="entry name" value="Zn_clus"/>
    <property type="match status" value="1"/>
</dbReference>
<feature type="compositionally biased region" description="Polar residues" evidence="2">
    <location>
        <begin position="1"/>
        <end position="10"/>
    </location>
</feature>
<dbReference type="InterPro" id="IPR036864">
    <property type="entry name" value="Zn2-C6_fun-type_DNA-bd_sf"/>
</dbReference>
<dbReference type="PROSITE" id="PS00463">
    <property type="entry name" value="ZN2_CY6_FUNGAL_1"/>
    <property type="match status" value="1"/>
</dbReference>
<keyword evidence="5" id="KW-1185">Reference proteome</keyword>
<sequence length="454" mass="49128">MGSSSGSQSTNHHKRYSSPRDGISPYASSYAERRSNQYAQSDSHSRSSVMSDQEGEEPTPRKRIAVACLRCRKRKIRCTGDSGNGQPCLNCKNAGHEPCQFLRVASHETPIIKSDPFTYSIDLARTFQARGASLVPPMPTPPLPSSYPDTMHVPSGEALSYKNSSAYAYGNKYYPVSTWTNGYVEDSNVDYAVYPQSYQPAAVQPPVQQQAVQQQDASYMMGYRMSTSSPAPMKHESGNAPPLYVEPNTAAYGYPTGHASATSTVASMIHRSAASTDTSPSYAYQSVASGIPSHMNTNERLLPAPSTRSLTSAPQQQHPYRAESISSAYSKTSQSSTGSSSPAALSEAAATTYNSFESSPLTSYPTSASTSSHHGRSGEGYTTGAASSLEAIIEPVIEPLRMTAPEFTYKYTDTTRRYNSQYNAAIGSYLSSSQGLSNYTLSSDEHERKPSMRT</sequence>
<feature type="region of interest" description="Disordered" evidence="2">
    <location>
        <begin position="293"/>
        <end position="343"/>
    </location>
</feature>
<dbReference type="InterPro" id="IPR001138">
    <property type="entry name" value="Zn2Cys6_DnaBD"/>
</dbReference>
<feature type="region of interest" description="Disordered" evidence="2">
    <location>
        <begin position="434"/>
        <end position="454"/>
    </location>
</feature>
<reference evidence="4 5" key="1">
    <citation type="submission" date="2016-07" db="EMBL/GenBank/DDBJ databases">
        <title>Multiple horizontal gene transfer events from other fungi enriched the ability of initially mycotrophic Trichoderma (Ascomycota) to feed on dead plant biomass.</title>
        <authorList>
            <consortium name="DOE Joint Genome Institute"/>
            <person name="Aerts A."/>
            <person name="Atanasova L."/>
            <person name="Chenthamara K."/>
            <person name="Zhang J."/>
            <person name="Grujic M."/>
            <person name="Henrissat B."/>
            <person name="Kuo A."/>
            <person name="Salamov A."/>
            <person name="Lipzen A."/>
            <person name="Labutti K."/>
            <person name="Barry K."/>
            <person name="Miao Y."/>
            <person name="Rahimi M.J."/>
            <person name="Shen Q."/>
            <person name="Grigoriev I.V."/>
            <person name="Kubicek C.P."/>
            <person name="Druzhinina I.S."/>
        </authorList>
    </citation>
    <scope>NUCLEOTIDE SEQUENCE [LARGE SCALE GENOMIC DNA]</scope>
    <source>
        <strain evidence="4 5">CBS 433.97</strain>
    </source>
</reference>
<feature type="compositionally biased region" description="Basic and acidic residues" evidence="2">
    <location>
        <begin position="443"/>
        <end position="454"/>
    </location>
</feature>
<feature type="compositionally biased region" description="Low complexity" evidence="2">
    <location>
        <begin position="324"/>
        <end position="343"/>
    </location>
</feature>
<dbReference type="GO" id="GO:0008270">
    <property type="term" value="F:zinc ion binding"/>
    <property type="evidence" value="ECO:0007669"/>
    <property type="project" value="InterPro"/>
</dbReference>
<dbReference type="CDD" id="cd00067">
    <property type="entry name" value="GAL4"/>
    <property type="match status" value="1"/>
</dbReference>
<feature type="compositionally biased region" description="Polar residues" evidence="2">
    <location>
        <begin position="306"/>
        <end position="318"/>
    </location>
</feature>
<feature type="region of interest" description="Disordered" evidence="2">
    <location>
        <begin position="356"/>
        <end position="382"/>
    </location>
</feature>
<evidence type="ECO:0000313" key="4">
    <source>
        <dbReference type="EMBL" id="PTB41156.1"/>
    </source>
</evidence>
<dbReference type="Proteomes" id="UP000240493">
    <property type="component" value="Unassembled WGS sequence"/>
</dbReference>
<dbReference type="PROSITE" id="PS50048">
    <property type="entry name" value="ZN2_CY6_FUNGAL_2"/>
    <property type="match status" value="1"/>
</dbReference>
<evidence type="ECO:0000313" key="5">
    <source>
        <dbReference type="Proteomes" id="UP000240493"/>
    </source>
</evidence>
<proteinExistence type="predicted"/>
<dbReference type="STRING" id="1042311.A0A2T3Z8N8"/>
<feature type="compositionally biased region" description="Polar residues" evidence="2">
    <location>
        <begin position="356"/>
        <end position="372"/>
    </location>
</feature>
<dbReference type="AlphaFoldDB" id="A0A2T3Z8N8"/>
<evidence type="ECO:0000259" key="3">
    <source>
        <dbReference type="PROSITE" id="PS50048"/>
    </source>
</evidence>
<name>A0A2T3Z8N8_TRIA4</name>